<organism evidence="1">
    <name type="scientific">Anopheles atroparvus</name>
    <name type="common">European mosquito</name>
    <dbReference type="NCBI Taxonomy" id="41427"/>
    <lineage>
        <taxon>Eukaryota</taxon>
        <taxon>Metazoa</taxon>
        <taxon>Ecdysozoa</taxon>
        <taxon>Arthropoda</taxon>
        <taxon>Hexapoda</taxon>
        <taxon>Insecta</taxon>
        <taxon>Pterygota</taxon>
        <taxon>Neoptera</taxon>
        <taxon>Endopterygota</taxon>
        <taxon>Diptera</taxon>
        <taxon>Nematocera</taxon>
        <taxon>Culicoidea</taxon>
        <taxon>Culicidae</taxon>
        <taxon>Anophelinae</taxon>
        <taxon>Anopheles</taxon>
    </lineage>
</organism>
<reference evidence="1" key="1">
    <citation type="submission" date="2022-08" db="UniProtKB">
        <authorList>
            <consortium name="EnsemblMetazoa"/>
        </authorList>
    </citation>
    <scope>IDENTIFICATION</scope>
    <source>
        <strain evidence="1">EBRO</strain>
    </source>
</reference>
<protein>
    <submittedName>
        <fullName evidence="1">Uncharacterized protein</fullName>
    </submittedName>
</protein>
<name>A0A182JI04_ANOAO</name>
<sequence>MVWKQECSCTRNGGLVESARTRFSTIVHSTSSSWMMMSFFRILIAYSSSVPLRSASITLPNEPLPRTIRKLKSVARMTSFLDMLCAWSFHQGGCEGGAENATTPGKHPKHLFAPKPEAGLRTWKNLWCCNYAEIQQAKIALRMQHYQITRCTDRYAILSNSVQANLILILRVVQY</sequence>
<dbReference type="AlphaFoldDB" id="A0A182JI04"/>
<dbReference type="EnsemblMetazoa" id="AATE018458-RA">
    <property type="protein sequence ID" value="AATE018458-PA.1"/>
    <property type="gene ID" value="AATE018458"/>
</dbReference>
<proteinExistence type="predicted"/>
<evidence type="ECO:0000313" key="1">
    <source>
        <dbReference type="EnsemblMetazoa" id="AATE018458-PA.1"/>
    </source>
</evidence>
<dbReference type="VEuPathDB" id="VectorBase:AATE018458"/>
<accession>A0A182JI04</accession>